<dbReference type="GO" id="GO:0019843">
    <property type="term" value="F:rRNA binding"/>
    <property type="evidence" value="ECO:0007669"/>
    <property type="project" value="UniProtKB-UniRule"/>
</dbReference>
<proteinExistence type="inferred from homology"/>
<evidence type="ECO:0000256" key="4">
    <source>
        <dbReference type="ARBA" id="ARBA00022980"/>
    </source>
</evidence>
<dbReference type="Gene3D" id="3.30.160.810">
    <property type="match status" value="1"/>
</dbReference>
<dbReference type="InterPro" id="IPR019927">
    <property type="entry name" value="Ribosomal_uL3_bac/org-type"/>
</dbReference>
<keyword evidence="3 7" id="KW-0694">RNA-binding</keyword>
<evidence type="ECO:0000313" key="10">
    <source>
        <dbReference type="Proteomes" id="UP000547674"/>
    </source>
</evidence>
<dbReference type="HAMAP" id="MF_01325_B">
    <property type="entry name" value="Ribosomal_uL3_B"/>
    <property type="match status" value="1"/>
</dbReference>
<sequence length="205" mass="21653">MKAIIGKKIAMTQIFDKDGKAVPVTVIEAGPCFVVQKKTSEVDGYEAVQIGFDPAKEKRVTNPLKGHFSKAGVKPTRVLKEFREATDMEVGASFGPEIFEVGTTISITGKSKGRGFQGVVKRHGYSGGPQTHGSKTGRIPGSIGNSAYPGRVIPGKKLPGHMGDAQITVQNSTVMGVDAEQNLIWIKGGVPGARGSYLTIKATGK</sequence>
<dbReference type="GO" id="GO:0006412">
    <property type="term" value="P:translation"/>
    <property type="evidence" value="ECO:0007669"/>
    <property type="project" value="UniProtKB-UniRule"/>
</dbReference>
<comment type="function">
    <text evidence="7">One of the primary rRNA binding proteins, it binds directly near the 3'-end of the 23S rRNA, where it nucleates assembly of the 50S subunit.</text>
</comment>
<dbReference type="EMBL" id="JABDJR010000003">
    <property type="protein sequence ID" value="NNF05126.1"/>
    <property type="molecule type" value="Genomic_DNA"/>
</dbReference>
<reference evidence="9 10" key="1">
    <citation type="submission" date="2020-03" db="EMBL/GenBank/DDBJ databases">
        <title>Metabolic flexibility allows generalist bacteria to become dominant in a frequently disturbed ecosystem.</title>
        <authorList>
            <person name="Chen Y.-J."/>
            <person name="Leung P.M."/>
            <person name="Bay S.K."/>
            <person name="Hugenholtz P."/>
            <person name="Kessler A.J."/>
            <person name="Shelley G."/>
            <person name="Waite D.W."/>
            <person name="Cook P.L."/>
            <person name="Greening C."/>
        </authorList>
    </citation>
    <scope>NUCLEOTIDE SEQUENCE [LARGE SCALE GENOMIC DNA]</scope>
    <source>
        <strain evidence="9">SS_bin_28</strain>
    </source>
</reference>
<dbReference type="InterPro" id="IPR000597">
    <property type="entry name" value="Ribosomal_uL3"/>
</dbReference>
<evidence type="ECO:0000256" key="7">
    <source>
        <dbReference type="HAMAP-Rule" id="MF_01325"/>
    </source>
</evidence>
<keyword evidence="2 7" id="KW-0699">rRNA-binding</keyword>
<evidence type="ECO:0000256" key="5">
    <source>
        <dbReference type="ARBA" id="ARBA00023274"/>
    </source>
</evidence>
<gene>
    <name evidence="7 9" type="primary">rplC</name>
    <name evidence="9" type="ORF">HKN21_00060</name>
</gene>
<dbReference type="FunFam" id="3.30.160.810:FF:000001">
    <property type="entry name" value="50S ribosomal protein L3"/>
    <property type="match status" value="1"/>
</dbReference>
<dbReference type="PANTHER" id="PTHR11229:SF16">
    <property type="entry name" value="LARGE RIBOSOMAL SUBUNIT PROTEIN UL3C"/>
    <property type="match status" value="1"/>
</dbReference>
<evidence type="ECO:0000256" key="6">
    <source>
        <dbReference type="ARBA" id="ARBA00035243"/>
    </source>
</evidence>
<comment type="subunit">
    <text evidence="7">Part of the 50S ribosomal subunit. Forms a cluster with proteins L14 and L19.</text>
</comment>
<comment type="caution">
    <text evidence="9">The sequence shown here is derived from an EMBL/GenBank/DDBJ whole genome shotgun (WGS) entry which is preliminary data.</text>
</comment>
<dbReference type="FunFam" id="2.40.30.10:FF:000004">
    <property type="entry name" value="50S ribosomal protein L3"/>
    <property type="match status" value="1"/>
</dbReference>
<evidence type="ECO:0000256" key="8">
    <source>
        <dbReference type="SAM" id="MobiDB-lite"/>
    </source>
</evidence>
<dbReference type="GO" id="GO:0022625">
    <property type="term" value="C:cytosolic large ribosomal subunit"/>
    <property type="evidence" value="ECO:0007669"/>
    <property type="project" value="TreeGrafter"/>
</dbReference>
<evidence type="ECO:0000313" key="9">
    <source>
        <dbReference type="EMBL" id="NNF05126.1"/>
    </source>
</evidence>
<keyword evidence="4 7" id="KW-0689">Ribosomal protein</keyword>
<evidence type="ECO:0000256" key="1">
    <source>
        <dbReference type="ARBA" id="ARBA00006540"/>
    </source>
</evidence>
<accession>A0A7Y2E4T1</accession>
<dbReference type="Gene3D" id="2.40.30.10">
    <property type="entry name" value="Translation factors"/>
    <property type="match status" value="1"/>
</dbReference>
<dbReference type="AlphaFoldDB" id="A0A7Y2E4T1"/>
<organism evidence="9 10">
    <name type="scientific">Eiseniibacteriota bacterium</name>
    <dbReference type="NCBI Taxonomy" id="2212470"/>
    <lineage>
        <taxon>Bacteria</taxon>
        <taxon>Candidatus Eiseniibacteriota</taxon>
    </lineage>
</organism>
<dbReference type="SUPFAM" id="SSF50447">
    <property type="entry name" value="Translation proteins"/>
    <property type="match status" value="1"/>
</dbReference>
<feature type="region of interest" description="Disordered" evidence="8">
    <location>
        <begin position="124"/>
        <end position="144"/>
    </location>
</feature>
<comment type="similarity">
    <text evidence="1 7">Belongs to the universal ribosomal protein uL3 family.</text>
</comment>
<keyword evidence="5 7" id="KW-0687">Ribonucleoprotein</keyword>
<evidence type="ECO:0000256" key="2">
    <source>
        <dbReference type="ARBA" id="ARBA00022730"/>
    </source>
</evidence>
<evidence type="ECO:0000256" key="3">
    <source>
        <dbReference type="ARBA" id="ARBA00022884"/>
    </source>
</evidence>
<dbReference type="Proteomes" id="UP000547674">
    <property type="component" value="Unassembled WGS sequence"/>
</dbReference>
<name>A0A7Y2E4T1_UNCEI</name>
<protein>
    <recommendedName>
        <fullName evidence="6 7">Large ribosomal subunit protein uL3</fullName>
    </recommendedName>
</protein>
<dbReference type="NCBIfam" id="TIGR03625">
    <property type="entry name" value="L3_bact"/>
    <property type="match status" value="1"/>
</dbReference>
<dbReference type="InterPro" id="IPR009000">
    <property type="entry name" value="Transl_B-barrel_sf"/>
</dbReference>
<dbReference type="Pfam" id="PF00297">
    <property type="entry name" value="Ribosomal_L3"/>
    <property type="match status" value="1"/>
</dbReference>
<dbReference type="GO" id="GO:0003735">
    <property type="term" value="F:structural constituent of ribosome"/>
    <property type="evidence" value="ECO:0007669"/>
    <property type="project" value="UniProtKB-UniRule"/>
</dbReference>
<dbReference type="PANTHER" id="PTHR11229">
    <property type="entry name" value="50S RIBOSOMAL PROTEIN L3"/>
    <property type="match status" value="1"/>
</dbReference>